<organism evidence="1 2">
    <name type="scientific">Actinacidiphila acididurans</name>
    <dbReference type="NCBI Taxonomy" id="2784346"/>
    <lineage>
        <taxon>Bacteria</taxon>
        <taxon>Bacillati</taxon>
        <taxon>Actinomycetota</taxon>
        <taxon>Actinomycetes</taxon>
        <taxon>Kitasatosporales</taxon>
        <taxon>Streptomycetaceae</taxon>
        <taxon>Actinacidiphila</taxon>
    </lineage>
</organism>
<proteinExistence type="predicted"/>
<dbReference type="RefSeq" id="WP_205363549.1">
    <property type="nucleotide sequence ID" value="NZ_JADKYB010000030.1"/>
</dbReference>
<comment type="caution">
    <text evidence="1">The sequence shown here is derived from an EMBL/GenBank/DDBJ whole genome shotgun (WGS) entry which is preliminary data.</text>
</comment>
<evidence type="ECO:0000313" key="1">
    <source>
        <dbReference type="EMBL" id="MBM9509965.1"/>
    </source>
</evidence>
<name>A0ABS2U2Z4_9ACTN</name>
<dbReference type="EMBL" id="JADKYB010000030">
    <property type="protein sequence ID" value="MBM9509965.1"/>
    <property type="molecule type" value="Genomic_DNA"/>
</dbReference>
<reference evidence="1 2" key="1">
    <citation type="submission" date="2021-01" db="EMBL/GenBank/DDBJ databases">
        <title>Streptomyces acididurans sp. nov., isolated from a peat swamp forest soil.</title>
        <authorList>
            <person name="Chantavorakit T."/>
            <person name="Duangmal K."/>
        </authorList>
    </citation>
    <scope>NUCLEOTIDE SEQUENCE [LARGE SCALE GENOMIC DNA]</scope>
    <source>
        <strain evidence="1 2">KK5PA1</strain>
    </source>
</reference>
<accession>A0ABS2U2Z4</accession>
<evidence type="ECO:0000313" key="2">
    <source>
        <dbReference type="Proteomes" id="UP000749040"/>
    </source>
</evidence>
<sequence length="201" mass="22885">MHDPLTVAFEIRRPWPRPDAWTTGLAARTGVRWQHRGAYSVVAGRGLYWPPLITVWHRDPSGYDDATCGAGRGRAWMWHIHHWRIQVPPLQEFRRRLLTRCAWCGERSTKADPVNVSHQYDRKRSHWWQGEPGLFHSDCSAIKAAHAACICDQPILDGDGDGYGHCAHCGRYRAYGTTPERLARMRELAAIPTGGRRPATD</sequence>
<evidence type="ECO:0008006" key="3">
    <source>
        <dbReference type="Google" id="ProtNLM"/>
    </source>
</evidence>
<protein>
    <recommendedName>
        <fullName evidence="3">HNH endonuclease</fullName>
    </recommendedName>
</protein>
<gene>
    <name evidence="1" type="ORF">ITX44_36505</name>
</gene>
<keyword evidence="2" id="KW-1185">Reference proteome</keyword>
<dbReference type="Proteomes" id="UP000749040">
    <property type="component" value="Unassembled WGS sequence"/>
</dbReference>